<keyword evidence="1" id="KW-1133">Transmembrane helix</keyword>
<organism evidence="2 3">
    <name type="scientific">Trifolium medium</name>
    <dbReference type="NCBI Taxonomy" id="97028"/>
    <lineage>
        <taxon>Eukaryota</taxon>
        <taxon>Viridiplantae</taxon>
        <taxon>Streptophyta</taxon>
        <taxon>Embryophyta</taxon>
        <taxon>Tracheophyta</taxon>
        <taxon>Spermatophyta</taxon>
        <taxon>Magnoliopsida</taxon>
        <taxon>eudicotyledons</taxon>
        <taxon>Gunneridae</taxon>
        <taxon>Pentapetalae</taxon>
        <taxon>rosids</taxon>
        <taxon>fabids</taxon>
        <taxon>Fabales</taxon>
        <taxon>Fabaceae</taxon>
        <taxon>Papilionoideae</taxon>
        <taxon>50 kb inversion clade</taxon>
        <taxon>NPAAA clade</taxon>
        <taxon>Hologalegina</taxon>
        <taxon>IRL clade</taxon>
        <taxon>Trifolieae</taxon>
        <taxon>Trifolium</taxon>
    </lineage>
</organism>
<reference evidence="2 3" key="1">
    <citation type="journal article" date="2018" name="Front. Plant Sci.">
        <title>Red Clover (Trifolium pratense) and Zigzag Clover (T. medium) - A Picture of Genomic Similarities and Differences.</title>
        <authorList>
            <person name="Dluhosova J."/>
            <person name="Istvanek J."/>
            <person name="Nedelnik J."/>
            <person name="Repkova J."/>
        </authorList>
    </citation>
    <scope>NUCLEOTIDE SEQUENCE [LARGE SCALE GENOMIC DNA]</scope>
    <source>
        <strain evidence="3">cv. 10/8</strain>
        <tissue evidence="2">Leaf</tissue>
    </source>
</reference>
<feature type="transmembrane region" description="Helical" evidence="1">
    <location>
        <begin position="26"/>
        <end position="47"/>
    </location>
</feature>
<dbReference type="AlphaFoldDB" id="A0A392RX23"/>
<sequence length="59" mass="6579">DNMNVVESFLLEGIPDVCTWKLEALFIWHVLNQGCIHVCGSWILVCLKLRMLSGGGYGV</sequence>
<protein>
    <submittedName>
        <fullName evidence="2">Uncharacterized protein</fullName>
    </submittedName>
</protein>
<name>A0A392RX23_9FABA</name>
<dbReference type="Proteomes" id="UP000265520">
    <property type="component" value="Unassembled WGS sequence"/>
</dbReference>
<evidence type="ECO:0000256" key="1">
    <source>
        <dbReference type="SAM" id="Phobius"/>
    </source>
</evidence>
<keyword evidence="3" id="KW-1185">Reference proteome</keyword>
<keyword evidence="1" id="KW-0812">Transmembrane</keyword>
<evidence type="ECO:0000313" key="2">
    <source>
        <dbReference type="EMBL" id="MCI40929.1"/>
    </source>
</evidence>
<proteinExistence type="predicted"/>
<feature type="non-terminal residue" evidence="2">
    <location>
        <position position="1"/>
    </location>
</feature>
<keyword evidence="1" id="KW-0472">Membrane</keyword>
<accession>A0A392RX23</accession>
<comment type="caution">
    <text evidence="2">The sequence shown here is derived from an EMBL/GenBank/DDBJ whole genome shotgun (WGS) entry which is preliminary data.</text>
</comment>
<dbReference type="EMBL" id="LXQA010285599">
    <property type="protein sequence ID" value="MCI40929.1"/>
    <property type="molecule type" value="Genomic_DNA"/>
</dbReference>
<evidence type="ECO:0000313" key="3">
    <source>
        <dbReference type="Proteomes" id="UP000265520"/>
    </source>
</evidence>